<dbReference type="PANTHER" id="PTHR13939:SF0">
    <property type="entry name" value="NMN AMIDOHYDROLASE-LIKE PROTEIN YFAY"/>
    <property type="match status" value="1"/>
</dbReference>
<organism evidence="3 4">
    <name type="scientific">Deinococcus cellulosilyticus (strain DSM 18568 / NBRC 106333 / KACC 11606 / 5516J-15)</name>
    <dbReference type="NCBI Taxonomy" id="1223518"/>
    <lineage>
        <taxon>Bacteria</taxon>
        <taxon>Thermotogati</taxon>
        <taxon>Deinococcota</taxon>
        <taxon>Deinococci</taxon>
        <taxon>Deinococcales</taxon>
        <taxon>Deinococcaceae</taxon>
        <taxon>Deinococcus</taxon>
    </lineage>
</organism>
<dbReference type="Pfam" id="PF00994">
    <property type="entry name" value="MoCF_biosynth"/>
    <property type="match status" value="1"/>
</dbReference>
<dbReference type="CDD" id="cd00885">
    <property type="entry name" value="cinA"/>
    <property type="match status" value="1"/>
</dbReference>
<proteinExistence type="inferred from homology"/>
<gene>
    <name evidence="3" type="primary">cinA</name>
    <name evidence="3" type="ORF">DC3_31710</name>
</gene>
<protein>
    <recommendedName>
        <fullName evidence="1">CinA-like protein</fullName>
    </recommendedName>
</protein>
<dbReference type="Pfam" id="PF18146">
    <property type="entry name" value="CinA_KH"/>
    <property type="match status" value="1"/>
</dbReference>
<dbReference type="EMBL" id="BJXB01000014">
    <property type="protein sequence ID" value="GEM47536.1"/>
    <property type="molecule type" value="Genomic_DNA"/>
</dbReference>
<dbReference type="OrthoDB" id="9801454at2"/>
<evidence type="ECO:0000313" key="4">
    <source>
        <dbReference type="Proteomes" id="UP000321306"/>
    </source>
</evidence>
<dbReference type="HAMAP" id="MF_00226_B">
    <property type="entry name" value="CinA_B"/>
    <property type="match status" value="1"/>
</dbReference>
<dbReference type="Proteomes" id="UP000321306">
    <property type="component" value="Unassembled WGS sequence"/>
</dbReference>
<dbReference type="InterPro" id="IPR050101">
    <property type="entry name" value="CinA"/>
</dbReference>
<dbReference type="InterPro" id="IPR001453">
    <property type="entry name" value="MoaB/Mog_dom"/>
</dbReference>
<keyword evidence="4" id="KW-1185">Reference proteome</keyword>
<feature type="domain" description="MoaB/Mog" evidence="2">
    <location>
        <begin position="5"/>
        <end position="172"/>
    </location>
</feature>
<dbReference type="Pfam" id="PF02464">
    <property type="entry name" value="CinA"/>
    <property type="match status" value="1"/>
</dbReference>
<dbReference type="Gene3D" id="3.40.980.10">
    <property type="entry name" value="MoaB/Mog-like domain"/>
    <property type="match status" value="1"/>
</dbReference>
<dbReference type="Gene3D" id="3.30.70.2860">
    <property type="match status" value="1"/>
</dbReference>
<dbReference type="NCBIfam" id="TIGR00200">
    <property type="entry name" value="cinA_nterm"/>
    <property type="match status" value="1"/>
</dbReference>
<dbReference type="InterPro" id="IPR036653">
    <property type="entry name" value="CinA-like_C"/>
</dbReference>
<comment type="similarity">
    <text evidence="1">Belongs to the CinA family.</text>
</comment>
<dbReference type="RefSeq" id="WP_146885869.1">
    <property type="nucleotide sequence ID" value="NZ_BJXB01000014.1"/>
</dbReference>
<dbReference type="InterPro" id="IPR008135">
    <property type="entry name" value="Competence-induced_CinA"/>
</dbReference>
<dbReference type="SUPFAM" id="SSF142433">
    <property type="entry name" value="CinA-like"/>
    <property type="match status" value="1"/>
</dbReference>
<comment type="caution">
    <text evidence="3">The sequence shown here is derived from an EMBL/GenBank/DDBJ whole genome shotgun (WGS) entry which is preliminary data.</text>
</comment>
<dbReference type="InterPro" id="IPR041424">
    <property type="entry name" value="CinA_KH"/>
</dbReference>
<evidence type="ECO:0000256" key="1">
    <source>
        <dbReference type="HAMAP-Rule" id="MF_00226"/>
    </source>
</evidence>
<evidence type="ECO:0000259" key="2">
    <source>
        <dbReference type="SMART" id="SM00852"/>
    </source>
</evidence>
<name>A0A511N508_DEIC1</name>
<dbReference type="PIRSF" id="PIRSF006728">
    <property type="entry name" value="CinA"/>
    <property type="match status" value="1"/>
</dbReference>
<dbReference type="Gene3D" id="3.90.950.20">
    <property type="entry name" value="CinA-like"/>
    <property type="match status" value="1"/>
</dbReference>
<sequence>MFIAEIISVGTELLLGEITDTNAVFLANELKARGVVLHHKNTVGDNLQRVADTIRKALERSDLVILGGGLGPTDDDLTREGIALVLGETPEVNQDLLNHLESMYTSKGRTMPQSNTKQAWLIPSAISLDNPIGTAPGWMVQKDGKIIVAMPGPPQEMKRMWKEQVLPRLDLPERALYHVTLHTSGIGESNIADLLGDLTLQNSPSVATYARKHGVDVRVAHMADSLEEARQGAAATEAIVREKLAKFIYGQDSDTLESVALKKLQERKETLAVFEAFTAGALAQKLGRHPRVKGVLSSGDHGIQVDLGLTPRTLSEEGEDSVNAAIELARGIQDRLGATYGLATVGNLETHECHVALVTDTEHKTATLNWVGTPDQLIERTSNAALMLLYRTLKGEAQ</sequence>
<dbReference type="InterPro" id="IPR008136">
    <property type="entry name" value="CinA_C"/>
</dbReference>
<dbReference type="NCBIfam" id="TIGR00177">
    <property type="entry name" value="molyb_syn"/>
    <property type="match status" value="1"/>
</dbReference>
<dbReference type="SMART" id="SM00852">
    <property type="entry name" value="MoCF_biosynth"/>
    <property type="match status" value="1"/>
</dbReference>
<dbReference type="InterPro" id="IPR036425">
    <property type="entry name" value="MoaB/Mog-like_dom_sf"/>
</dbReference>
<evidence type="ECO:0000313" key="3">
    <source>
        <dbReference type="EMBL" id="GEM47536.1"/>
    </source>
</evidence>
<dbReference type="SUPFAM" id="SSF53218">
    <property type="entry name" value="Molybdenum cofactor biosynthesis proteins"/>
    <property type="match status" value="1"/>
</dbReference>
<accession>A0A511N508</accession>
<dbReference type="PANTHER" id="PTHR13939">
    <property type="entry name" value="NICOTINAMIDE-NUCLEOTIDE AMIDOHYDROLASE PNCC"/>
    <property type="match status" value="1"/>
</dbReference>
<reference evidence="3 4" key="1">
    <citation type="submission" date="2019-07" db="EMBL/GenBank/DDBJ databases">
        <title>Whole genome shotgun sequence of Deinococcus cellulosilyticus NBRC 106333.</title>
        <authorList>
            <person name="Hosoyama A."/>
            <person name="Uohara A."/>
            <person name="Ohji S."/>
            <person name="Ichikawa N."/>
        </authorList>
    </citation>
    <scope>NUCLEOTIDE SEQUENCE [LARGE SCALE GENOMIC DNA]</scope>
    <source>
        <strain evidence="3 4">NBRC 106333</strain>
    </source>
</reference>
<dbReference type="AlphaFoldDB" id="A0A511N508"/>